<protein>
    <submittedName>
        <fullName evidence="2">Uncharacterized protein</fullName>
    </submittedName>
</protein>
<evidence type="ECO:0000313" key="2">
    <source>
        <dbReference type="EMBL" id="KAG2610795.1"/>
    </source>
</evidence>
<evidence type="ECO:0000313" key="3">
    <source>
        <dbReference type="Proteomes" id="UP000823388"/>
    </source>
</evidence>
<sequence length="169" mass="18166">MKTLRMELLKIEIAPNSDRSRPDSGGAPAASIDSRNEEHEQRRFPSRRTRARYRIEPGDPNPSRRAASQKTSTLIGPPLLFDRDTAPRPARAPRESALAPPRSRSFSRAAASSMTLGAGSDDAPLDLGSNGATGEKASSDDPVDLEKGATGSKAAAAEEEELDRRAMWA</sequence>
<dbReference type="AlphaFoldDB" id="A0A8T0TP04"/>
<accession>A0A8T0TP04</accession>
<feature type="compositionally biased region" description="Basic and acidic residues" evidence="1">
    <location>
        <begin position="34"/>
        <end position="43"/>
    </location>
</feature>
<comment type="caution">
    <text evidence="2">The sequence shown here is derived from an EMBL/GenBank/DDBJ whole genome shotgun (WGS) entry which is preliminary data.</text>
</comment>
<feature type="compositionally biased region" description="Low complexity" evidence="1">
    <location>
        <begin position="95"/>
        <end position="113"/>
    </location>
</feature>
<dbReference type="Proteomes" id="UP000823388">
    <property type="component" value="Chromosome 4K"/>
</dbReference>
<evidence type="ECO:0000256" key="1">
    <source>
        <dbReference type="SAM" id="MobiDB-lite"/>
    </source>
</evidence>
<reference evidence="2" key="1">
    <citation type="submission" date="2020-05" db="EMBL/GenBank/DDBJ databases">
        <title>WGS assembly of Panicum virgatum.</title>
        <authorList>
            <person name="Lovell J.T."/>
            <person name="Jenkins J."/>
            <person name="Shu S."/>
            <person name="Juenger T.E."/>
            <person name="Schmutz J."/>
        </authorList>
    </citation>
    <scope>NUCLEOTIDE SEQUENCE</scope>
    <source>
        <strain evidence="2">AP13</strain>
    </source>
</reference>
<feature type="region of interest" description="Disordered" evidence="1">
    <location>
        <begin position="13"/>
        <end position="169"/>
    </location>
</feature>
<organism evidence="2 3">
    <name type="scientific">Panicum virgatum</name>
    <name type="common">Blackwell switchgrass</name>
    <dbReference type="NCBI Taxonomy" id="38727"/>
    <lineage>
        <taxon>Eukaryota</taxon>
        <taxon>Viridiplantae</taxon>
        <taxon>Streptophyta</taxon>
        <taxon>Embryophyta</taxon>
        <taxon>Tracheophyta</taxon>
        <taxon>Spermatophyta</taxon>
        <taxon>Magnoliopsida</taxon>
        <taxon>Liliopsida</taxon>
        <taxon>Poales</taxon>
        <taxon>Poaceae</taxon>
        <taxon>PACMAD clade</taxon>
        <taxon>Panicoideae</taxon>
        <taxon>Panicodae</taxon>
        <taxon>Paniceae</taxon>
        <taxon>Panicinae</taxon>
        <taxon>Panicum</taxon>
        <taxon>Panicum sect. Hiantes</taxon>
    </lineage>
</organism>
<keyword evidence="3" id="KW-1185">Reference proteome</keyword>
<name>A0A8T0TP04_PANVG</name>
<gene>
    <name evidence="2" type="ORF">PVAP13_4KG218200</name>
</gene>
<dbReference type="EMBL" id="CM029043">
    <property type="protein sequence ID" value="KAG2610795.1"/>
    <property type="molecule type" value="Genomic_DNA"/>
</dbReference>
<proteinExistence type="predicted"/>